<organism evidence="1 2">
    <name type="scientific">Russula earlei</name>
    <dbReference type="NCBI Taxonomy" id="71964"/>
    <lineage>
        <taxon>Eukaryota</taxon>
        <taxon>Fungi</taxon>
        <taxon>Dikarya</taxon>
        <taxon>Basidiomycota</taxon>
        <taxon>Agaricomycotina</taxon>
        <taxon>Agaricomycetes</taxon>
        <taxon>Russulales</taxon>
        <taxon>Russulaceae</taxon>
        <taxon>Russula</taxon>
    </lineage>
</organism>
<evidence type="ECO:0000313" key="2">
    <source>
        <dbReference type="Proteomes" id="UP001207468"/>
    </source>
</evidence>
<dbReference type="Proteomes" id="UP001207468">
    <property type="component" value="Unassembled WGS sequence"/>
</dbReference>
<evidence type="ECO:0000313" key="1">
    <source>
        <dbReference type="EMBL" id="KAI9510414.1"/>
    </source>
</evidence>
<keyword evidence="1" id="KW-0378">Hydrolase</keyword>
<protein>
    <submittedName>
        <fullName evidence="1">Glycosyl hydrolase catalytic core-domain-containing protein</fullName>
    </submittedName>
</protein>
<accession>A0ACC0UH72</accession>
<comment type="caution">
    <text evidence="1">The sequence shown here is derived from an EMBL/GenBank/DDBJ whole genome shotgun (WGS) entry which is preliminary data.</text>
</comment>
<gene>
    <name evidence="1" type="ORF">F5148DRAFT_995170</name>
</gene>
<dbReference type="EMBL" id="JAGFNK010000042">
    <property type="protein sequence ID" value="KAI9510414.1"/>
    <property type="molecule type" value="Genomic_DNA"/>
</dbReference>
<proteinExistence type="predicted"/>
<name>A0ACC0UH72_9AGAM</name>
<keyword evidence="2" id="KW-1185">Reference proteome</keyword>
<sequence>MALVKILRLLPIVSLAILNFSFSALPVNALAVDHDHMGRDLVYAHPGLAKRHKHGKHSKQCRPRPAQSSPAPPTQPSPPQNHVSPMPQTSPASQPPSQTTAAPSTPSSTPSSSPSPPPSPPSSPVGGRKVGLAWSNNEQPALNHFVTSHTNIIFNWQLQKYATNDVNLADYPSLSFVPTVHGRDNVGSIASTLVPGYASYVRTFNEPEIPSQANMSPQEAYSLWMQYINALSHQGYQLLAPSVTTGSAGFNWLQQFLNLCKSGGCHIDKMDLHYYGTQASDFTSAADRFYSTFNLPTWFTEIGCHDYSQPGAGVQCNQQTFDAFFPAVISYCENTAHVEVYAWFGMFRADEMPNNVGPVNSMITCSNEGNPSTCYPNSLGYRYLNP</sequence>
<reference evidence="1" key="1">
    <citation type="submission" date="2021-03" db="EMBL/GenBank/DDBJ databases">
        <title>Evolutionary priming and transition to the ectomycorrhizal habit in an iconic lineage of mushroom-forming fungi: is preadaptation a requirement?</title>
        <authorList>
            <consortium name="DOE Joint Genome Institute"/>
            <person name="Looney B.P."/>
            <person name="Miyauchi S."/>
            <person name="Morin E."/>
            <person name="Drula E."/>
            <person name="Courty P.E."/>
            <person name="Chicoki N."/>
            <person name="Fauchery L."/>
            <person name="Kohler A."/>
            <person name="Kuo A."/>
            <person name="LaButti K."/>
            <person name="Pangilinan J."/>
            <person name="Lipzen A."/>
            <person name="Riley R."/>
            <person name="Andreopoulos W."/>
            <person name="He G."/>
            <person name="Johnson J."/>
            <person name="Barry K.W."/>
            <person name="Grigoriev I.V."/>
            <person name="Nagy L."/>
            <person name="Hibbett D."/>
            <person name="Henrissat B."/>
            <person name="Matheny P.B."/>
            <person name="Labbe J."/>
            <person name="Martin A.F."/>
        </authorList>
    </citation>
    <scope>NUCLEOTIDE SEQUENCE</scope>
    <source>
        <strain evidence="1">BPL698</strain>
    </source>
</reference>